<protein>
    <submittedName>
        <fullName evidence="1">Uncharacterized protein</fullName>
    </submittedName>
</protein>
<comment type="caution">
    <text evidence="1">The sequence shown here is derived from an EMBL/GenBank/DDBJ whole genome shotgun (WGS) entry which is preliminary data.</text>
</comment>
<organism evidence="1">
    <name type="scientific">marine sediment metagenome</name>
    <dbReference type="NCBI Taxonomy" id="412755"/>
    <lineage>
        <taxon>unclassified sequences</taxon>
        <taxon>metagenomes</taxon>
        <taxon>ecological metagenomes</taxon>
    </lineage>
</organism>
<dbReference type="AlphaFoldDB" id="A0A0F8ZSQ5"/>
<gene>
    <name evidence="1" type="ORF">LCGC14_2934020</name>
</gene>
<evidence type="ECO:0000313" key="1">
    <source>
        <dbReference type="EMBL" id="KKK69439.1"/>
    </source>
</evidence>
<dbReference type="EMBL" id="LAZR01058650">
    <property type="protein sequence ID" value="KKK69439.1"/>
    <property type="molecule type" value="Genomic_DNA"/>
</dbReference>
<name>A0A0F8ZSQ5_9ZZZZ</name>
<accession>A0A0F8ZSQ5</accession>
<reference evidence="1" key="1">
    <citation type="journal article" date="2015" name="Nature">
        <title>Complex archaea that bridge the gap between prokaryotes and eukaryotes.</title>
        <authorList>
            <person name="Spang A."/>
            <person name="Saw J.H."/>
            <person name="Jorgensen S.L."/>
            <person name="Zaremba-Niedzwiedzka K."/>
            <person name="Martijn J."/>
            <person name="Lind A.E."/>
            <person name="van Eijk R."/>
            <person name="Schleper C."/>
            <person name="Guy L."/>
            <person name="Ettema T.J."/>
        </authorList>
    </citation>
    <scope>NUCLEOTIDE SEQUENCE</scope>
</reference>
<proteinExistence type="predicted"/>
<sequence>MADSSEYILGHLPVDENLSEEPKIRTYEIEVRCRNCHHIPLGPDRERSDGQMFGTHKGFLIPRGNTVVNVLREMECENCGCTGYMGLL</sequence>